<feature type="chain" id="PRO_5008643068" description="Aminopeptidase" evidence="1">
    <location>
        <begin position="21"/>
        <end position="452"/>
    </location>
</feature>
<dbReference type="RefSeq" id="WP_141680142.1">
    <property type="nucleotide sequence ID" value="NZ_MBQD01000026.1"/>
</dbReference>
<feature type="domain" description="PA" evidence="2">
    <location>
        <begin position="136"/>
        <end position="220"/>
    </location>
</feature>
<dbReference type="SUPFAM" id="SSF52025">
    <property type="entry name" value="PA domain"/>
    <property type="match status" value="1"/>
</dbReference>
<feature type="signal peptide" evidence="1">
    <location>
        <begin position="1"/>
        <end position="20"/>
    </location>
</feature>
<feature type="domain" description="Peptidase M28" evidence="3">
    <location>
        <begin position="246"/>
        <end position="434"/>
    </location>
</feature>
<evidence type="ECO:0000256" key="1">
    <source>
        <dbReference type="SAM" id="SignalP"/>
    </source>
</evidence>
<keyword evidence="5" id="KW-1185">Reference proteome</keyword>
<evidence type="ECO:0000259" key="3">
    <source>
        <dbReference type="Pfam" id="PF04389"/>
    </source>
</evidence>
<dbReference type="Pfam" id="PF02225">
    <property type="entry name" value="PA"/>
    <property type="match status" value="1"/>
</dbReference>
<gene>
    <name evidence="4" type="ORF">BCR15_09815</name>
</gene>
<dbReference type="PANTHER" id="PTHR12147">
    <property type="entry name" value="METALLOPEPTIDASE M28 FAMILY MEMBER"/>
    <property type="match status" value="1"/>
</dbReference>
<dbReference type="InterPro" id="IPR046450">
    <property type="entry name" value="PA_dom_sf"/>
</dbReference>
<dbReference type="EMBL" id="MBQD01000026">
    <property type="protein sequence ID" value="OCL31445.1"/>
    <property type="molecule type" value="Genomic_DNA"/>
</dbReference>
<evidence type="ECO:0000259" key="2">
    <source>
        <dbReference type="Pfam" id="PF02225"/>
    </source>
</evidence>
<protein>
    <recommendedName>
        <fullName evidence="6">Aminopeptidase</fullName>
    </recommendedName>
</protein>
<proteinExistence type="predicted"/>
<dbReference type="Proteomes" id="UP000093501">
    <property type="component" value="Unassembled WGS sequence"/>
</dbReference>
<keyword evidence="1" id="KW-0732">Signal</keyword>
<dbReference type="Gene3D" id="3.50.30.30">
    <property type="match status" value="1"/>
</dbReference>
<accession>A0A1C0AHG0</accession>
<sequence>MRAPMLTLAMVAVVTACAPAQGGGSDEPVEFAEMAAAAESGPAVGMGDRVFAHLGQFQAIADLNGGTRASGSAGHAAALDYVESVLRDAGYETVRVTLDAEHPSAGAADVTVLSGPPSDPGEVIAMVGSPVAGSLTAPLLATTDPTGCTASDYAQADSSIVLVQRGRCSFADKAHLAERAGALAVLVQNDAGEGPLRGDLAGRADVVPALGLTHEAGDALRAGLRGGEVVVRVTVDPGHETVPVTNLLAQRPDGAADPVLVGAHLDSVAESPGINDNASGVSVALAVAEELAARGAPGARFAFWDGTEQGVLGSTAYVQALDQAAKESLAAYLNLDTIASPFGDIGIHGTGAPAEALLDAVGPSARLIDVAAESDDAPFTAAGIPAAGVHSGSMLPLGLSGEIFDMSAAVAPDPCYHRACDTLSAVDTATVRARLGAIADATVAAVADLSSR</sequence>
<dbReference type="InterPro" id="IPR045175">
    <property type="entry name" value="M28_fam"/>
</dbReference>
<evidence type="ECO:0000313" key="5">
    <source>
        <dbReference type="Proteomes" id="UP000093501"/>
    </source>
</evidence>
<organism evidence="4 5">
    <name type="scientific">Tessaracoccus lapidicaptus</name>
    <dbReference type="NCBI Taxonomy" id="1427523"/>
    <lineage>
        <taxon>Bacteria</taxon>
        <taxon>Bacillati</taxon>
        <taxon>Actinomycetota</taxon>
        <taxon>Actinomycetes</taxon>
        <taxon>Propionibacteriales</taxon>
        <taxon>Propionibacteriaceae</taxon>
        <taxon>Tessaracoccus</taxon>
    </lineage>
</organism>
<dbReference type="InterPro" id="IPR003137">
    <property type="entry name" value="PA_domain"/>
</dbReference>
<dbReference type="InterPro" id="IPR007484">
    <property type="entry name" value="Peptidase_M28"/>
</dbReference>
<dbReference type="Gene3D" id="3.40.630.10">
    <property type="entry name" value="Zn peptidases"/>
    <property type="match status" value="1"/>
</dbReference>
<evidence type="ECO:0000313" key="4">
    <source>
        <dbReference type="EMBL" id="OCL31445.1"/>
    </source>
</evidence>
<dbReference type="GO" id="GO:0008235">
    <property type="term" value="F:metalloexopeptidase activity"/>
    <property type="evidence" value="ECO:0007669"/>
    <property type="project" value="InterPro"/>
</dbReference>
<reference evidence="5" key="1">
    <citation type="submission" date="2016-07" db="EMBL/GenBank/DDBJ databases">
        <authorList>
            <person name="Florea S."/>
            <person name="Webb J.S."/>
            <person name="Jaromczyk J."/>
            <person name="Schardl C.L."/>
        </authorList>
    </citation>
    <scope>NUCLEOTIDE SEQUENCE [LARGE SCALE GENOMIC DNA]</scope>
    <source>
        <strain evidence="5">IPBSL-7</strain>
    </source>
</reference>
<name>A0A1C0AHG0_9ACTN</name>
<comment type="caution">
    <text evidence="4">The sequence shown here is derived from an EMBL/GenBank/DDBJ whole genome shotgun (WGS) entry which is preliminary data.</text>
</comment>
<dbReference type="GO" id="GO:0006508">
    <property type="term" value="P:proteolysis"/>
    <property type="evidence" value="ECO:0007669"/>
    <property type="project" value="InterPro"/>
</dbReference>
<dbReference type="AlphaFoldDB" id="A0A1C0AHG0"/>
<dbReference type="PROSITE" id="PS51257">
    <property type="entry name" value="PROKAR_LIPOPROTEIN"/>
    <property type="match status" value="1"/>
</dbReference>
<dbReference type="SUPFAM" id="SSF53187">
    <property type="entry name" value="Zn-dependent exopeptidases"/>
    <property type="match status" value="1"/>
</dbReference>
<dbReference type="Pfam" id="PF04389">
    <property type="entry name" value="Peptidase_M28"/>
    <property type="match status" value="1"/>
</dbReference>
<dbReference type="PANTHER" id="PTHR12147:SF26">
    <property type="entry name" value="PEPTIDASE M28 DOMAIN-CONTAINING PROTEIN"/>
    <property type="match status" value="1"/>
</dbReference>
<evidence type="ECO:0008006" key="6">
    <source>
        <dbReference type="Google" id="ProtNLM"/>
    </source>
</evidence>